<evidence type="ECO:0000313" key="8">
    <source>
        <dbReference type="EMBL" id="MFD2093897.1"/>
    </source>
</evidence>
<sequence>MTEVLAPLPGRAVPLADVPDPVFAGLVVGAGLAVEPEDGATEVEAVSPVAGRVMKVHPHAFVVLDEGGAGVLVHLGIDTVRMDGRGFTVHVADGDEVERGARMITFDPTAVRSAGYSAVCPVVVMQSTADSIGSAVPAGSTVAPGRPLFTWSPPAAP</sequence>
<accession>A0ABW4XFZ5</accession>
<feature type="domain" description="PTS EIIA type-1" evidence="7">
    <location>
        <begin position="20"/>
        <end position="126"/>
    </location>
</feature>
<dbReference type="PANTHER" id="PTHR45008">
    <property type="entry name" value="PTS SYSTEM GLUCOSE-SPECIFIC EIIA COMPONENT"/>
    <property type="match status" value="1"/>
</dbReference>
<keyword evidence="5" id="KW-0598">Phosphotransferase system</keyword>
<organism evidence="8 9">
    <name type="scientific">Blastococcus deserti</name>
    <dbReference type="NCBI Taxonomy" id="2259033"/>
    <lineage>
        <taxon>Bacteria</taxon>
        <taxon>Bacillati</taxon>
        <taxon>Actinomycetota</taxon>
        <taxon>Actinomycetes</taxon>
        <taxon>Geodermatophilales</taxon>
        <taxon>Geodermatophilaceae</taxon>
        <taxon>Blastococcus</taxon>
    </lineage>
</organism>
<comment type="subcellular location">
    <subcellularLocation>
        <location evidence="1">Cytoplasm</location>
    </subcellularLocation>
</comment>
<dbReference type="PROSITE" id="PS00371">
    <property type="entry name" value="PTS_EIIA_TYPE_1_HIS"/>
    <property type="match status" value="1"/>
</dbReference>
<evidence type="ECO:0000256" key="6">
    <source>
        <dbReference type="ARBA" id="ARBA00022777"/>
    </source>
</evidence>
<evidence type="ECO:0000256" key="2">
    <source>
        <dbReference type="ARBA" id="ARBA00022448"/>
    </source>
</evidence>
<name>A0ABW4XFZ5_9ACTN</name>
<evidence type="ECO:0000313" key="9">
    <source>
        <dbReference type="Proteomes" id="UP001597402"/>
    </source>
</evidence>
<evidence type="ECO:0000256" key="4">
    <source>
        <dbReference type="ARBA" id="ARBA00022679"/>
    </source>
</evidence>
<keyword evidence="2" id="KW-0813">Transport</keyword>
<dbReference type="SUPFAM" id="SSF51261">
    <property type="entry name" value="Duplicated hybrid motif"/>
    <property type="match status" value="1"/>
</dbReference>
<gene>
    <name evidence="8" type="ORF">ACFSHS_20220</name>
</gene>
<dbReference type="Proteomes" id="UP001597402">
    <property type="component" value="Unassembled WGS sequence"/>
</dbReference>
<evidence type="ECO:0000256" key="3">
    <source>
        <dbReference type="ARBA" id="ARBA00022597"/>
    </source>
</evidence>
<dbReference type="EMBL" id="JBHUHP010000030">
    <property type="protein sequence ID" value="MFD2093897.1"/>
    <property type="molecule type" value="Genomic_DNA"/>
</dbReference>
<dbReference type="InterPro" id="IPR001127">
    <property type="entry name" value="PTS_EIIA_1_perm"/>
</dbReference>
<dbReference type="PANTHER" id="PTHR45008:SF1">
    <property type="entry name" value="PTS SYSTEM GLUCOSE-SPECIFIC EIIA COMPONENT"/>
    <property type="match status" value="1"/>
</dbReference>
<reference evidence="9" key="1">
    <citation type="journal article" date="2019" name="Int. J. Syst. Evol. Microbiol.">
        <title>The Global Catalogue of Microorganisms (GCM) 10K type strain sequencing project: providing services to taxonomists for standard genome sequencing and annotation.</title>
        <authorList>
            <consortium name="The Broad Institute Genomics Platform"/>
            <consortium name="The Broad Institute Genome Sequencing Center for Infectious Disease"/>
            <person name="Wu L."/>
            <person name="Ma J."/>
        </authorList>
    </citation>
    <scope>NUCLEOTIDE SEQUENCE [LARGE SCALE GENOMIC DNA]</scope>
    <source>
        <strain evidence="9">JCM 3338</strain>
    </source>
</reference>
<dbReference type="Gene3D" id="2.70.70.10">
    <property type="entry name" value="Glucose Permease (Domain IIA)"/>
    <property type="match status" value="1"/>
</dbReference>
<dbReference type="PROSITE" id="PS51093">
    <property type="entry name" value="PTS_EIIA_TYPE_1"/>
    <property type="match status" value="1"/>
</dbReference>
<keyword evidence="4" id="KW-0808">Transferase</keyword>
<comment type="caution">
    <text evidence="8">The sequence shown here is derived from an EMBL/GenBank/DDBJ whole genome shotgun (WGS) entry which is preliminary data.</text>
</comment>
<dbReference type="Pfam" id="PF00358">
    <property type="entry name" value="PTS_EIIA_1"/>
    <property type="match status" value="1"/>
</dbReference>
<evidence type="ECO:0000256" key="1">
    <source>
        <dbReference type="ARBA" id="ARBA00004496"/>
    </source>
</evidence>
<evidence type="ECO:0000259" key="7">
    <source>
        <dbReference type="PROSITE" id="PS51093"/>
    </source>
</evidence>
<keyword evidence="6" id="KW-0418">Kinase</keyword>
<dbReference type="InterPro" id="IPR050890">
    <property type="entry name" value="PTS_EIIA_component"/>
</dbReference>
<dbReference type="InterPro" id="IPR011055">
    <property type="entry name" value="Dup_hybrid_motif"/>
</dbReference>
<keyword evidence="3 8" id="KW-0762">Sugar transport</keyword>
<proteinExistence type="predicted"/>
<keyword evidence="9" id="KW-1185">Reference proteome</keyword>
<dbReference type="NCBIfam" id="TIGR00830">
    <property type="entry name" value="PTBA"/>
    <property type="match status" value="1"/>
</dbReference>
<evidence type="ECO:0000256" key="5">
    <source>
        <dbReference type="ARBA" id="ARBA00022683"/>
    </source>
</evidence>
<dbReference type="RefSeq" id="WP_376880068.1">
    <property type="nucleotide sequence ID" value="NZ_JBHUHP010000030.1"/>
</dbReference>
<protein>
    <submittedName>
        <fullName evidence="8">PTS glucose transporter subunit IIA</fullName>
    </submittedName>
</protein>